<reference evidence="1" key="1">
    <citation type="submission" date="2021-05" db="EMBL/GenBank/DDBJ databases">
        <title>Complete genome sequence of the cellulolytic planctomycete Telmatocola sphagniphila SP2T and characterization of the first cellulase from planctomycetes.</title>
        <authorList>
            <person name="Rakitin A.L."/>
            <person name="Beletsky A.V."/>
            <person name="Naumoff D.G."/>
            <person name="Kulichevskaya I.S."/>
            <person name="Mardanov A.V."/>
            <person name="Ravin N.V."/>
            <person name="Dedysh S.N."/>
        </authorList>
    </citation>
    <scope>NUCLEOTIDE SEQUENCE</scope>
    <source>
        <strain evidence="1">SP2T</strain>
    </source>
</reference>
<dbReference type="EMBL" id="CP074694">
    <property type="protein sequence ID" value="QVL30283.1"/>
    <property type="molecule type" value="Genomic_DNA"/>
</dbReference>
<dbReference type="KEGG" id="tsph:KIH39_15635"/>
<dbReference type="RefSeq" id="WP_213494160.1">
    <property type="nucleotide sequence ID" value="NZ_CP074694.1"/>
</dbReference>
<gene>
    <name evidence="1" type="ORF">KIH39_15635</name>
</gene>
<protein>
    <submittedName>
        <fullName evidence="1">Uncharacterized protein</fullName>
    </submittedName>
</protein>
<dbReference type="AlphaFoldDB" id="A0A8E6B1S6"/>
<organism evidence="1 2">
    <name type="scientific">Telmatocola sphagniphila</name>
    <dbReference type="NCBI Taxonomy" id="1123043"/>
    <lineage>
        <taxon>Bacteria</taxon>
        <taxon>Pseudomonadati</taxon>
        <taxon>Planctomycetota</taxon>
        <taxon>Planctomycetia</taxon>
        <taxon>Gemmatales</taxon>
        <taxon>Gemmataceae</taxon>
    </lineage>
</organism>
<name>A0A8E6B1S6_9BACT</name>
<evidence type="ECO:0000313" key="2">
    <source>
        <dbReference type="Proteomes" id="UP000676194"/>
    </source>
</evidence>
<dbReference type="Proteomes" id="UP000676194">
    <property type="component" value="Chromosome"/>
</dbReference>
<keyword evidence="2" id="KW-1185">Reference proteome</keyword>
<proteinExistence type="predicted"/>
<sequence>MSAEKLLKAPLDLHATALNLQKALASAGYFDESLIESEPEPIKRGHPVYVAWEEFTDNFQTGMIPSEIRIAFYRLRRLTLFKSSEALEAAESLNLLLARYTCKVLCPELDGPIEPCGLRYLGIVYDKIQPTADKLLKLTWSKNMVSASSLVEHFWSIDYEGDSDPFNLLNQKITEVNKVLRRAGYPYRLSKKSGYVVWKSLKE</sequence>
<evidence type="ECO:0000313" key="1">
    <source>
        <dbReference type="EMBL" id="QVL30283.1"/>
    </source>
</evidence>
<accession>A0A8E6B1S6</accession>